<evidence type="ECO:0000256" key="1">
    <source>
        <dbReference type="ARBA" id="ARBA00023015"/>
    </source>
</evidence>
<protein>
    <submittedName>
        <fullName evidence="5">Lrp/AsnC family transcriptional regulator</fullName>
    </submittedName>
</protein>
<dbReference type="RefSeq" id="WP_253360777.1">
    <property type="nucleotide sequence ID" value="NZ_JAIULA010000013.1"/>
</dbReference>
<evidence type="ECO:0000313" key="6">
    <source>
        <dbReference type="Proteomes" id="UP001139006"/>
    </source>
</evidence>
<organism evidence="5 6">
    <name type="scientific">Ligilactobacillus ubinensis</name>
    <dbReference type="NCBI Taxonomy" id="2876789"/>
    <lineage>
        <taxon>Bacteria</taxon>
        <taxon>Bacillati</taxon>
        <taxon>Bacillota</taxon>
        <taxon>Bacilli</taxon>
        <taxon>Lactobacillales</taxon>
        <taxon>Lactobacillaceae</taxon>
        <taxon>Ligilactobacillus</taxon>
    </lineage>
</organism>
<dbReference type="SMART" id="SM00344">
    <property type="entry name" value="HTH_ASNC"/>
    <property type="match status" value="1"/>
</dbReference>
<accession>A0A9X2FKQ5</accession>
<keyword evidence="3" id="KW-0804">Transcription</keyword>
<dbReference type="SUPFAM" id="SSF46785">
    <property type="entry name" value="Winged helix' DNA-binding domain"/>
    <property type="match status" value="1"/>
</dbReference>
<dbReference type="InterPro" id="IPR019888">
    <property type="entry name" value="Tscrpt_reg_AsnC-like"/>
</dbReference>
<gene>
    <name evidence="5" type="ORF">LB941_07355</name>
</gene>
<keyword evidence="6" id="KW-1185">Reference proteome</keyword>
<dbReference type="GO" id="GO:0043565">
    <property type="term" value="F:sequence-specific DNA binding"/>
    <property type="evidence" value="ECO:0007669"/>
    <property type="project" value="InterPro"/>
</dbReference>
<dbReference type="Proteomes" id="UP001139006">
    <property type="component" value="Unassembled WGS sequence"/>
</dbReference>
<dbReference type="PANTHER" id="PTHR30154:SF53">
    <property type="entry name" value="HTH-TYPE TRANSCRIPTIONAL REGULATOR LRPC"/>
    <property type="match status" value="1"/>
</dbReference>
<dbReference type="Gene3D" id="3.30.70.920">
    <property type="match status" value="1"/>
</dbReference>
<feature type="domain" description="HTH asnC-type" evidence="4">
    <location>
        <begin position="1"/>
        <end position="62"/>
    </location>
</feature>
<keyword evidence="2" id="KW-0238">DNA-binding</keyword>
<evidence type="ECO:0000256" key="3">
    <source>
        <dbReference type="ARBA" id="ARBA00023163"/>
    </source>
</evidence>
<dbReference type="InterPro" id="IPR036390">
    <property type="entry name" value="WH_DNA-bd_sf"/>
</dbReference>
<dbReference type="InterPro" id="IPR036388">
    <property type="entry name" value="WH-like_DNA-bd_sf"/>
</dbReference>
<dbReference type="EMBL" id="JAIULA010000013">
    <property type="protein sequence ID" value="MCP0887150.1"/>
    <property type="molecule type" value="Genomic_DNA"/>
</dbReference>
<dbReference type="PANTHER" id="PTHR30154">
    <property type="entry name" value="LEUCINE-RESPONSIVE REGULATORY PROTEIN"/>
    <property type="match status" value="1"/>
</dbReference>
<dbReference type="InterPro" id="IPR000485">
    <property type="entry name" value="AsnC-type_HTH_dom"/>
</dbReference>
<dbReference type="GO" id="GO:0005829">
    <property type="term" value="C:cytosol"/>
    <property type="evidence" value="ECO:0007669"/>
    <property type="project" value="TreeGrafter"/>
</dbReference>
<keyword evidence="1" id="KW-0805">Transcription regulation</keyword>
<dbReference type="InterPro" id="IPR019887">
    <property type="entry name" value="Tscrpt_reg_AsnC/Lrp_C"/>
</dbReference>
<dbReference type="Gene3D" id="1.10.10.10">
    <property type="entry name" value="Winged helix-like DNA-binding domain superfamily/Winged helix DNA-binding domain"/>
    <property type="match status" value="1"/>
</dbReference>
<proteinExistence type="predicted"/>
<comment type="caution">
    <text evidence="5">The sequence shown here is derived from an EMBL/GenBank/DDBJ whole genome shotgun (WGS) entry which is preliminary data.</text>
</comment>
<dbReference type="Pfam" id="PF13412">
    <property type="entry name" value="HTH_24"/>
    <property type="match status" value="1"/>
</dbReference>
<evidence type="ECO:0000256" key="2">
    <source>
        <dbReference type="ARBA" id="ARBA00023125"/>
    </source>
</evidence>
<reference evidence="5 6" key="1">
    <citation type="journal article" date="2023" name="Int. J. Syst. Evol. Microbiol.">
        <title>Ligilactobacillus ubinensis sp. nov., a novel species isolated from the wild ferment of a durian fruit (Durio zibethinus).</title>
        <authorList>
            <person name="Heng Y.C."/>
            <person name="Menon N."/>
            <person name="Chen B."/>
            <person name="Loo B.Z.L."/>
            <person name="Wong G.W.J."/>
            <person name="Lim A.C.H."/>
            <person name="Silvaraju S."/>
            <person name="Kittelmann S."/>
        </authorList>
    </citation>
    <scope>NUCLEOTIDE SEQUENCE [LARGE SCALE GENOMIC DNA]</scope>
    <source>
        <strain evidence="5 6">WILCCON 0076</strain>
    </source>
</reference>
<sequence>MDNIDLKILTNLQQNARISLKKLSELCYISAPAVSTRLNRLEQKGFIRNYSALVNYDIVGYPIKSFVSLKLSPKDKPNFYPYIETVPNVVACDCVTGEFSQIITCYFKTTKELDDFINKIHHFGETQTQIVFSSPVPERPLNLNEV</sequence>
<dbReference type="InterPro" id="IPR011008">
    <property type="entry name" value="Dimeric_a/b-barrel"/>
</dbReference>
<dbReference type="AlphaFoldDB" id="A0A9X2FKQ5"/>
<name>A0A9X2FKQ5_9LACO</name>
<dbReference type="GO" id="GO:0043200">
    <property type="term" value="P:response to amino acid"/>
    <property type="evidence" value="ECO:0007669"/>
    <property type="project" value="TreeGrafter"/>
</dbReference>
<evidence type="ECO:0000259" key="4">
    <source>
        <dbReference type="PROSITE" id="PS50956"/>
    </source>
</evidence>
<dbReference type="PROSITE" id="PS50956">
    <property type="entry name" value="HTH_ASNC_2"/>
    <property type="match status" value="1"/>
</dbReference>
<dbReference type="SUPFAM" id="SSF54909">
    <property type="entry name" value="Dimeric alpha+beta barrel"/>
    <property type="match status" value="1"/>
</dbReference>
<dbReference type="PRINTS" id="PR00033">
    <property type="entry name" value="HTHASNC"/>
</dbReference>
<dbReference type="Pfam" id="PF01037">
    <property type="entry name" value="AsnC_trans_reg"/>
    <property type="match status" value="1"/>
</dbReference>
<evidence type="ECO:0000313" key="5">
    <source>
        <dbReference type="EMBL" id="MCP0887150.1"/>
    </source>
</evidence>